<protein>
    <submittedName>
        <fullName evidence="1">Uncharacterized protein</fullName>
    </submittedName>
</protein>
<accession>A0ABR3MLZ5</accession>
<dbReference type="Proteomes" id="UP001558613">
    <property type="component" value="Unassembled WGS sequence"/>
</dbReference>
<reference evidence="1 2" key="1">
    <citation type="submission" date="2023-09" db="EMBL/GenBank/DDBJ databases">
        <authorList>
            <person name="Wang M."/>
        </authorList>
    </citation>
    <scope>NUCLEOTIDE SEQUENCE [LARGE SCALE GENOMIC DNA]</scope>
    <source>
        <strain evidence="1">GT-2023</strain>
        <tissue evidence="1">Liver</tissue>
    </source>
</reference>
<keyword evidence="2" id="KW-1185">Reference proteome</keyword>
<gene>
    <name evidence="1" type="ORF">QQF64_003682</name>
</gene>
<comment type="caution">
    <text evidence="1">The sequence shown here is derived from an EMBL/GenBank/DDBJ whole genome shotgun (WGS) entry which is preliminary data.</text>
</comment>
<sequence>MSVFGQTAACDSLQRQRLEEPCVPVTESPYENKHSPGEAQKQLQTELRSTNTDIREKNSQVNHSRTGKLNISAFGIQKESSPALLTAHNMMAHICFMLHRADRAGGSEGMKRLTANILLLYQRRENTQRAADRPPPVQTGVATGYWNPPKASSALSKYYNYM</sequence>
<evidence type="ECO:0000313" key="2">
    <source>
        <dbReference type="Proteomes" id="UP001558613"/>
    </source>
</evidence>
<proteinExistence type="predicted"/>
<dbReference type="EMBL" id="JAYMGO010000011">
    <property type="protein sequence ID" value="KAL1265655.1"/>
    <property type="molecule type" value="Genomic_DNA"/>
</dbReference>
<name>A0ABR3MLZ5_9TELE</name>
<organism evidence="1 2">
    <name type="scientific">Cirrhinus molitorella</name>
    <name type="common">mud carp</name>
    <dbReference type="NCBI Taxonomy" id="172907"/>
    <lineage>
        <taxon>Eukaryota</taxon>
        <taxon>Metazoa</taxon>
        <taxon>Chordata</taxon>
        <taxon>Craniata</taxon>
        <taxon>Vertebrata</taxon>
        <taxon>Euteleostomi</taxon>
        <taxon>Actinopterygii</taxon>
        <taxon>Neopterygii</taxon>
        <taxon>Teleostei</taxon>
        <taxon>Ostariophysi</taxon>
        <taxon>Cypriniformes</taxon>
        <taxon>Cyprinidae</taxon>
        <taxon>Labeoninae</taxon>
        <taxon>Labeonini</taxon>
        <taxon>Cirrhinus</taxon>
    </lineage>
</organism>
<evidence type="ECO:0000313" key="1">
    <source>
        <dbReference type="EMBL" id="KAL1265655.1"/>
    </source>
</evidence>